<feature type="compositionally biased region" description="Basic and acidic residues" evidence="9">
    <location>
        <begin position="505"/>
        <end position="526"/>
    </location>
</feature>
<feature type="transmembrane region" description="Helical" evidence="10">
    <location>
        <begin position="155"/>
        <end position="174"/>
    </location>
</feature>
<dbReference type="PANTHER" id="PTHR48022:SF7">
    <property type="entry name" value="MAJOR FACILITATOR SUPERFAMILY (MFS) PROFILE DOMAIN-CONTAINING PROTEIN-RELATED"/>
    <property type="match status" value="1"/>
</dbReference>
<comment type="caution">
    <text evidence="12">The sequence shown here is derived from an EMBL/GenBank/DDBJ whole genome shotgun (WGS) entry which is preliminary data.</text>
</comment>
<dbReference type="EMBL" id="PJQD01000046">
    <property type="protein sequence ID" value="POY72856.1"/>
    <property type="molecule type" value="Genomic_DNA"/>
</dbReference>
<dbReference type="SUPFAM" id="SSF103473">
    <property type="entry name" value="MFS general substrate transporter"/>
    <property type="match status" value="1"/>
</dbReference>
<comment type="similarity">
    <text evidence="2 8">Belongs to the major facilitator superfamily. Sugar transporter (TC 2.A.1.1) family.</text>
</comment>
<evidence type="ECO:0000256" key="4">
    <source>
        <dbReference type="ARBA" id="ARBA00022692"/>
    </source>
</evidence>
<feature type="transmembrane region" description="Helical" evidence="10">
    <location>
        <begin position="180"/>
        <end position="199"/>
    </location>
</feature>
<evidence type="ECO:0000256" key="9">
    <source>
        <dbReference type="SAM" id="MobiDB-lite"/>
    </source>
</evidence>
<dbReference type="STRING" id="741276.A0A2S5B7W2"/>
<keyword evidence="13" id="KW-1185">Reference proteome</keyword>
<accession>A0A2S5B7W2</accession>
<protein>
    <recommendedName>
        <fullName evidence="11">Major facilitator superfamily (MFS) profile domain-containing protein</fullName>
    </recommendedName>
</protein>
<organism evidence="12 13">
    <name type="scientific">Rhodotorula taiwanensis</name>
    <dbReference type="NCBI Taxonomy" id="741276"/>
    <lineage>
        <taxon>Eukaryota</taxon>
        <taxon>Fungi</taxon>
        <taxon>Dikarya</taxon>
        <taxon>Basidiomycota</taxon>
        <taxon>Pucciniomycotina</taxon>
        <taxon>Microbotryomycetes</taxon>
        <taxon>Sporidiobolales</taxon>
        <taxon>Sporidiobolaceae</taxon>
        <taxon>Rhodotorula</taxon>
    </lineage>
</organism>
<dbReference type="InterPro" id="IPR050360">
    <property type="entry name" value="MFS_Sugar_Transporters"/>
</dbReference>
<evidence type="ECO:0000313" key="12">
    <source>
        <dbReference type="EMBL" id="POY72856.1"/>
    </source>
</evidence>
<dbReference type="InterPro" id="IPR003663">
    <property type="entry name" value="Sugar/inositol_transpt"/>
</dbReference>
<dbReference type="GO" id="GO:0005351">
    <property type="term" value="F:carbohydrate:proton symporter activity"/>
    <property type="evidence" value="ECO:0007669"/>
    <property type="project" value="TreeGrafter"/>
</dbReference>
<name>A0A2S5B7W2_9BASI</name>
<dbReference type="PROSITE" id="PS00216">
    <property type="entry name" value="SUGAR_TRANSPORT_1"/>
    <property type="match status" value="1"/>
</dbReference>
<evidence type="ECO:0000256" key="3">
    <source>
        <dbReference type="ARBA" id="ARBA00022448"/>
    </source>
</evidence>
<dbReference type="PROSITE" id="PS50850">
    <property type="entry name" value="MFS"/>
    <property type="match status" value="1"/>
</dbReference>
<dbReference type="InterPro" id="IPR036259">
    <property type="entry name" value="MFS_trans_sf"/>
</dbReference>
<dbReference type="Pfam" id="PF00083">
    <property type="entry name" value="Sugar_tr"/>
    <property type="match status" value="1"/>
</dbReference>
<dbReference type="InterPro" id="IPR005829">
    <property type="entry name" value="Sugar_transporter_CS"/>
</dbReference>
<keyword evidence="5 10" id="KW-1133">Transmembrane helix</keyword>
<keyword evidence="4 10" id="KW-0812">Transmembrane</keyword>
<dbReference type="OrthoDB" id="4142200at2759"/>
<reference evidence="12 13" key="1">
    <citation type="journal article" date="2018" name="Front. Microbiol.">
        <title>Prospects for Fungal Bioremediation of Acidic Radioactive Waste Sites: Characterization and Genome Sequence of Rhodotorula taiwanensis MD1149.</title>
        <authorList>
            <person name="Tkavc R."/>
            <person name="Matrosova V.Y."/>
            <person name="Grichenko O.E."/>
            <person name="Gostincar C."/>
            <person name="Volpe R.P."/>
            <person name="Klimenkova P."/>
            <person name="Gaidamakova E.K."/>
            <person name="Zhou C.E."/>
            <person name="Stewart B.J."/>
            <person name="Lyman M.G."/>
            <person name="Malfatti S.A."/>
            <person name="Rubinfeld B."/>
            <person name="Courtot M."/>
            <person name="Singh J."/>
            <person name="Dalgard C.L."/>
            <person name="Hamilton T."/>
            <person name="Frey K.G."/>
            <person name="Gunde-Cimerman N."/>
            <person name="Dugan L."/>
            <person name="Daly M.J."/>
        </authorList>
    </citation>
    <scope>NUCLEOTIDE SEQUENCE [LARGE SCALE GENOMIC DNA]</scope>
    <source>
        <strain evidence="12 13">MD1149</strain>
    </source>
</reference>
<evidence type="ECO:0000256" key="5">
    <source>
        <dbReference type="ARBA" id="ARBA00022989"/>
    </source>
</evidence>
<evidence type="ECO:0000256" key="10">
    <source>
        <dbReference type="SAM" id="Phobius"/>
    </source>
</evidence>
<dbReference type="PROSITE" id="PS51257">
    <property type="entry name" value="PROKAR_LIPOPROTEIN"/>
    <property type="match status" value="1"/>
</dbReference>
<evidence type="ECO:0000256" key="6">
    <source>
        <dbReference type="ARBA" id="ARBA00023136"/>
    </source>
</evidence>
<feature type="transmembrane region" description="Helical" evidence="10">
    <location>
        <begin position="373"/>
        <end position="400"/>
    </location>
</feature>
<evidence type="ECO:0000313" key="13">
    <source>
        <dbReference type="Proteomes" id="UP000237144"/>
    </source>
</evidence>
<feature type="transmembrane region" description="Helical" evidence="10">
    <location>
        <begin position="89"/>
        <end position="107"/>
    </location>
</feature>
<evidence type="ECO:0000256" key="7">
    <source>
        <dbReference type="ARBA" id="ARBA00049119"/>
    </source>
</evidence>
<evidence type="ECO:0000256" key="1">
    <source>
        <dbReference type="ARBA" id="ARBA00004141"/>
    </source>
</evidence>
<proteinExistence type="inferred from homology"/>
<feature type="transmembrane region" description="Helical" evidence="10">
    <location>
        <begin position="443"/>
        <end position="461"/>
    </location>
</feature>
<dbReference type="GO" id="GO:0016020">
    <property type="term" value="C:membrane"/>
    <property type="evidence" value="ECO:0007669"/>
    <property type="project" value="UniProtKB-SubCell"/>
</dbReference>
<evidence type="ECO:0000256" key="8">
    <source>
        <dbReference type="RuleBase" id="RU003346"/>
    </source>
</evidence>
<dbReference type="InterPro" id="IPR005828">
    <property type="entry name" value="MFS_sugar_transport-like"/>
</dbReference>
<gene>
    <name evidence="12" type="ORF">BMF94_4111</name>
</gene>
<evidence type="ECO:0000256" key="2">
    <source>
        <dbReference type="ARBA" id="ARBA00010992"/>
    </source>
</evidence>
<keyword evidence="6 10" id="KW-0472">Membrane</keyword>
<comment type="subcellular location">
    <subcellularLocation>
        <location evidence="1">Membrane</location>
        <topology evidence="1">Multi-pass membrane protein</topology>
    </subcellularLocation>
</comment>
<feature type="domain" description="Major facilitator superfamily (MFS) profile" evidence="11">
    <location>
        <begin position="20"/>
        <end position="465"/>
    </location>
</feature>
<dbReference type="PANTHER" id="PTHR48022">
    <property type="entry name" value="PLASTIDIC GLUCOSE TRANSPORTER 4"/>
    <property type="match status" value="1"/>
</dbReference>
<comment type="catalytic activity">
    <reaction evidence="7">
        <text>myo-inositol(out) + H(+)(out) = myo-inositol(in) + H(+)(in)</text>
        <dbReference type="Rhea" id="RHEA:60364"/>
        <dbReference type="ChEBI" id="CHEBI:15378"/>
        <dbReference type="ChEBI" id="CHEBI:17268"/>
    </reaction>
</comment>
<dbReference type="FunFam" id="1.20.1250.20:FF:000134">
    <property type="entry name" value="MFS sugar transporter protein"/>
    <property type="match status" value="1"/>
</dbReference>
<dbReference type="PROSITE" id="PS00217">
    <property type="entry name" value="SUGAR_TRANSPORT_2"/>
    <property type="match status" value="1"/>
</dbReference>
<keyword evidence="3 8" id="KW-0813">Transport</keyword>
<dbReference type="Proteomes" id="UP000237144">
    <property type="component" value="Unassembled WGS sequence"/>
</dbReference>
<dbReference type="Gene3D" id="1.20.1250.20">
    <property type="entry name" value="MFS general substrate transporter like domains"/>
    <property type="match status" value="1"/>
</dbReference>
<feature type="transmembrane region" description="Helical" evidence="10">
    <location>
        <begin position="328"/>
        <end position="353"/>
    </location>
</feature>
<evidence type="ECO:0000259" key="11">
    <source>
        <dbReference type="PROSITE" id="PS50850"/>
    </source>
</evidence>
<dbReference type="AlphaFoldDB" id="A0A2S5B7W2"/>
<feature type="region of interest" description="Disordered" evidence="9">
    <location>
        <begin position="505"/>
        <end position="538"/>
    </location>
</feature>
<dbReference type="NCBIfam" id="TIGR00879">
    <property type="entry name" value="SP"/>
    <property type="match status" value="1"/>
</dbReference>
<sequence>MVAPARRSFLTRLTRNPYVAGATPTLGGLIFGCDISSMSAQWDNEVFLAKMGHPSPFRQGGITAAMPAGSFAGALLNSYLADKIGRKRCVILSGWIWVVGCIIMAVANDVRTLIAGRVIGGFAVGIASAIVTVYQAEITKPSMRGKIVSIQQLSTMSGIMIQYFVSFGFAQTAGELTFRAPFGLMAIPGALLGSLMFIFPESPRWLMDKDRNEEALQILADVHAAGDTEDALVRLEYNEIKKQIDFDRTQAARSYMDLFKPDVRLRVFLGMSDQMWSQLGGMNVMMMKAAGLQGRQAGLIASSVQYALGVAFTIPTVFLIDKLGRRPLMFGGAVSMASCLLIVGTLTAAFGHAVNGSGASNTVTWVVDGHPAVRNAIIVFSYLFVCSFASTWGPCSWTYASELTPLRVRAKAVSFATATNWTFNFVLGLTTPQAFHNLQFGVYYLYMAFNILAAIHVFFMFRETKGYSLEQIDEVFANGHPFKAWQVPKDIVPAKALQRDLEGRHVEDLQHDSRTDEKDEKGEFAHVENVMHPSSTTA</sequence>
<feature type="transmembrane region" description="Helical" evidence="10">
    <location>
        <begin position="113"/>
        <end position="134"/>
    </location>
</feature>
<dbReference type="InterPro" id="IPR020846">
    <property type="entry name" value="MFS_dom"/>
</dbReference>
<dbReference type="PRINTS" id="PR00171">
    <property type="entry name" value="SUGRTRNSPORT"/>
</dbReference>